<dbReference type="RefSeq" id="WP_131554928.1">
    <property type="nucleotide sequence ID" value="NZ_SJSK01000006.1"/>
</dbReference>
<accession>A0A4R0MPP6</accession>
<dbReference type="PROSITE" id="PS51352">
    <property type="entry name" value="THIOREDOXIN_2"/>
    <property type="match status" value="1"/>
</dbReference>
<keyword evidence="4" id="KW-0676">Redox-active center</keyword>
<evidence type="ECO:0000256" key="1">
    <source>
        <dbReference type="ARBA" id="ARBA00004196"/>
    </source>
</evidence>
<evidence type="ECO:0000313" key="7">
    <source>
        <dbReference type="EMBL" id="TCC87964.1"/>
    </source>
</evidence>
<feature type="chain" id="PRO_5020785679" evidence="5">
    <location>
        <begin position="23"/>
        <end position="357"/>
    </location>
</feature>
<dbReference type="GO" id="GO:0016491">
    <property type="term" value="F:oxidoreductase activity"/>
    <property type="evidence" value="ECO:0007669"/>
    <property type="project" value="InterPro"/>
</dbReference>
<evidence type="ECO:0000256" key="3">
    <source>
        <dbReference type="ARBA" id="ARBA00023157"/>
    </source>
</evidence>
<evidence type="ECO:0000313" key="8">
    <source>
        <dbReference type="Proteomes" id="UP000292884"/>
    </source>
</evidence>
<dbReference type="Pfam" id="PF14289">
    <property type="entry name" value="DUF4369"/>
    <property type="match status" value="1"/>
</dbReference>
<gene>
    <name evidence="7" type="ORF">EZ428_19745</name>
</gene>
<feature type="signal peptide" evidence="5">
    <location>
        <begin position="1"/>
        <end position="22"/>
    </location>
</feature>
<dbReference type="GO" id="GO:0030313">
    <property type="term" value="C:cell envelope"/>
    <property type="evidence" value="ECO:0007669"/>
    <property type="project" value="UniProtKB-SubCell"/>
</dbReference>
<evidence type="ECO:0000256" key="2">
    <source>
        <dbReference type="ARBA" id="ARBA00022748"/>
    </source>
</evidence>
<dbReference type="CDD" id="cd02966">
    <property type="entry name" value="TlpA_like_family"/>
    <property type="match status" value="1"/>
</dbReference>
<dbReference type="EMBL" id="SJSK01000006">
    <property type="protein sequence ID" value="TCC87964.1"/>
    <property type="molecule type" value="Genomic_DNA"/>
</dbReference>
<keyword evidence="3" id="KW-1015">Disulfide bond</keyword>
<keyword evidence="2" id="KW-0201">Cytochrome c-type biogenesis</keyword>
<comment type="caution">
    <text evidence="7">The sequence shown here is derived from an EMBL/GenBank/DDBJ whole genome shotgun (WGS) entry which is preliminary data.</text>
</comment>
<dbReference type="Pfam" id="PF00578">
    <property type="entry name" value="AhpC-TSA"/>
    <property type="match status" value="1"/>
</dbReference>
<comment type="subcellular location">
    <subcellularLocation>
        <location evidence="1">Cell envelope</location>
    </subcellularLocation>
</comment>
<reference evidence="7 8" key="1">
    <citation type="submission" date="2019-02" db="EMBL/GenBank/DDBJ databases">
        <title>Pedobacter sp. RP-1-13 sp. nov., isolated from Arctic soil.</title>
        <authorList>
            <person name="Dahal R.H."/>
        </authorList>
    </citation>
    <scope>NUCLEOTIDE SEQUENCE [LARGE SCALE GENOMIC DNA]</scope>
    <source>
        <strain evidence="7 8">RP-1-13</strain>
    </source>
</reference>
<evidence type="ECO:0000256" key="4">
    <source>
        <dbReference type="ARBA" id="ARBA00023284"/>
    </source>
</evidence>
<dbReference type="Gene3D" id="3.40.30.10">
    <property type="entry name" value="Glutaredoxin"/>
    <property type="match status" value="1"/>
</dbReference>
<dbReference type="InterPro" id="IPR013766">
    <property type="entry name" value="Thioredoxin_domain"/>
</dbReference>
<dbReference type="Proteomes" id="UP000292884">
    <property type="component" value="Unassembled WGS sequence"/>
</dbReference>
<dbReference type="GO" id="GO:0016209">
    <property type="term" value="F:antioxidant activity"/>
    <property type="evidence" value="ECO:0007669"/>
    <property type="project" value="InterPro"/>
</dbReference>
<dbReference type="SUPFAM" id="SSF52833">
    <property type="entry name" value="Thioredoxin-like"/>
    <property type="match status" value="1"/>
</dbReference>
<dbReference type="InterPro" id="IPR036249">
    <property type="entry name" value="Thioredoxin-like_sf"/>
</dbReference>
<dbReference type="InterPro" id="IPR000866">
    <property type="entry name" value="AhpC/TSA"/>
</dbReference>
<name>A0A4R0MPP6_9SPHI</name>
<dbReference type="InterPro" id="IPR025380">
    <property type="entry name" value="DUF4369"/>
</dbReference>
<dbReference type="AlphaFoldDB" id="A0A4R0MPP6"/>
<feature type="domain" description="Thioredoxin" evidence="6">
    <location>
        <begin position="219"/>
        <end position="357"/>
    </location>
</feature>
<keyword evidence="5" id="KW-0732">Signal</keyword>
<sequence length="357" mass="39944">MKISRYHLLSLLFWCLSFQANALQTATFIGKIEGLGRGKIYLSYTLAGLTTIDSALSNDDKFSLTKTFKEPVLCTLSNSLNKQIRILVAENNAISITGKLNTFYGLKITGSIENDVYTSFRESISALPGRPKRTGDEMKDKAILAAYIAQNKLLKDSVLAILLKRYPNNISSAISIFDQYVTYPDRKRAIEGYSQLSGKVKTSSFGKRIKIFIDADQLTNIGATAADFSLKDQFGKSVSLSSFKGKYVLIDFWASWCMPCRKENPNLMMAYQHYKSRGFEVVGLSMDASKENWLLAVKQDGLTWQQLNDAESTSGKVAEMYGVKSLPANFLVDRNGVIIARNLRGNELEKKLEMLFK</sequence>
<keyword evidence="8" id="KW-1185">Reference proteome</keyword>
<evidence type="ECO:0000259" key="6">
    <source>
        <dbReference type="PROSITE" id="PS51352"/>
    </source>
</evidence>
<organism evidence="7 8">
    <name type="scientific">Pedobacter frigiditerrae</name>
    <dbReference type="NCBI Taxonomy" id="2530452"/>
    <lineage>
        <taxon>Bacteria</taxon>
        <taxon>Pseudomonadati</taxon>
        <taxon>Bacteroidota</taxon>
        <taxon>Sphingobacteriia</taxon>
        <taxon>Sphingobacteriales</taxon>
        <taxon>Sphingobacteriaceae</taxon>
        <taxon>Pedobacter</taxon>
    </lineage>
</organism>
<dbReference type="PANTHER" id="PTHR42852:SF6">
    <property type="entry name" value="THIOL:DISULFIDE INTERCHANGE PROTEIN DSBE"/>
    <property type="match status" value="1"/>
</dbReference>
<protein>
    <submittedName>
        <fullName evidence="7">AhpC/TSA family protein</fullName>
    </submittedName>
</protein>
<evidence type="ECO:0000256" key="5">
    <source>
        <dbReference type="SAM" id="SignalP"/>
    </source>
</evidence>
<dbReference type="GO" id="GO:0017004">
    <property type="term" value="P:cytochrome complex assembly"/>
    <property type="evidence" value="ECO:0007669"/>
    <property type="project" value="UniProtKB-KW"/>
</dbReference>
<proteinExistence type="predicted"/>
<dbReference type="OrthoDB" id="750178at2"/>
<dbReference type="PANTHER" id="PTHR42852">
    <property type="entry name" value="THIOL:DISULFIDE INTERCHANGE PROTEIN DSBE"/>
    <property type="match status" value="1"/>
</dbReference>
<dbReference type="InterPro" id="IPR050553">
    <property type="entry name" value="Thioredoxin_ResA/DsbE_sf"/>
</dbReference>